<dbReference type="OrthoDB" id="2635at2759"/>
<sequence length="206" mass="22726">MADEASNSLAASLEGTDLSNLYSVIDKHNVHGLNLVVPEDAKAIIKPWAERDDTENYAESNVDDQLIIHIPFHERVRIRSILLKLGRGESTPRHLRIYANYPNIIDFADAEQTKAQLGISLLEGETGVVEYPLRSAAFASVHSLSLFFNEAVGEEQSRIYYLGFRGDMRSTKKEVASELTVPAPHANDAPISSKAANRAAQQPTAR</sequence>
<dbReference type="InterPro" id="IPR045099">
    <property type="entry name" value="PITH1-like"/>
</dbReference>
<evidence type="ECO:0000256" key="1">
    <source>
        <dbReference type="ARBA" id="ARBA00025788"/>
    </source>
</evidence>
<dbReference type="InterPro" id="IPR010400">
    <property type="entry name" value="PITH_dom"/>
</dbReference>
<dbReference type="PANTHER" id="PTHR12175">
    <property type="entry name" value="AD039 HT014 THIOREDOXIN FAMILY TRP26"/>
    <property type="match status" value="1"/>
</dbReference>
<keyword evidence="3" id="KW-1185">Reference proteome</keyword>
<dbReference type="GO" id="GO:0005737">
    <property type="term" value="C:cytoplasm"/>
    <property type="evidence" value="ECO:0007669"/>
    <property type="project" value="UniProtKB-ARBA"/>
</dbReference>
<evidence type="ECO:0000313" key="3">
    <source>
        <dbReference type="Proteomes" id="UP000541558"/>
    </source>
</evidence>
<comment type="caution">
    <text evidence="2">The sequence shown here is derived from an EMBL/GenBank/DDBJ whole genome shotgun (WGS) entry which is preliminary data.</text>
</comment>
<dbReference type="EMBL" id="JAACJK010000067">
    <property type="protein sequence ID" value="KAF5334631.1"/>
    <property type="molecule type" value="Genomic_DNA"/>
</dbReference>
<gene>
    <name evidence="2" type="ORF">D9611_011970</name>
</gene>
<dbReference type="AlphaFoldDB" id="A0A8H5FFA1"/>
<dbReference type="GO" id="GO:0005634">
    <property type="term" value="C:nucleus"/>
    <property type="evidence" value="ECO:0007669"/>
    <property type="project" value="TreeGrafter"/>
</dbReference>
<reference evidence="2 3" key="1">
    <citation type="journal article" date="2020" name="ISME J.">
        <title>Uncovering the hidden diversity of litter-decomposition mechanisms in mushroom-forming fungi.</title>
        <authorList>
            <person name="Floudas D."/>
            <person name="Bentzer J."/>
            <person name="Ahren D."/>
            <person name="Johansson T."/>
            <person name="Persson P."/>
            <person name="Tunlid A."/>
        </authorList>
    </citation>
    <scope>NUCLEOTIDE SEQUENCE [LARGE SCALE GENOMIC DNA]</scope>
    <source>
        <strain evidence="2 3">CBS 175.51</strain>
    </source>
</reference>
<dbReference type="Pfam" id="PF06201">
    <property type="entry name" value="PITH"/>
    <property type="match status" value="1"/>
</dbReference>
<comment type="similarity">
    <text evidence="1">Belongs to the PITHD1 family.</text>
</comment>
<dbReference type="SUPFAM" id="SSF49785">
    <property type="entry name" value="Galactose-binding domain-like"/>
    <property type="match status" value="1"/>
</dbReference>
<protein>
    <submittedName>
        <fullName evidence="2">Uncharacterized protein</fullName>
    </submittedName>
</protein>
<dbReference type="PROSITE" id="PS51532">
    <property type="entry name" value="PITH"/>
    <property type="match status" value="1"/>
</dbReference>
<name>A0A8H5FFA1_9AGAR</name>
<dbReference type="Gene3D" id="2.60.120.470">
    <property type="entry name" value="PITH domain"/>
    <property type="match status" value="1"/>
</dbReference>
<organism evidence="2 3">
    <name type="scientific">Ephemerocybe angulata</name>
    <dbReference type="NCBI Taxonomy" id="980116"/>
    <lineage>
        <taxon>Eukaryota</taxon>
        <taxon>Fungi</taxon>
        <taxon>Dikarya</taxon>
        <taxon>Basidiomycota</taxon>
        <taxon>Agaricomycotina</taxon>
        <taxon>Agaricomycetes</taxon>
        <taxon>Agaricomycetidae</taxon>
        <taxon>Agaricales</taxon>
        <taxon>Agaricineae</taxon>
        <taxon>Psathyrellaceae</taxon>
        <taxon>Ephemerocybe</taxon>
    </lineage>
</organism>
<proteinExistence type="inferred from homology"/>
<dbReference type="PANTHER" id="PTHR12175:SF1">
    <property type="entry name" value="PITH DOMAIN-CONTAINING PROTEIN 1"/>
    <property type="match status" value="1"/>
</dbReference>
<accession>A0A8H5FFA1</accession>
<evidence type="ECO:0000313" key="2">
    <source>
        <dbReference type="EMBL" id="KAF5334631.1"/>
    </source>
</evidence>
<dbReference type="InterPro" id="IPR008979">
    <property type="entry name" value="Galactose-bd-like_sf"/>
</dbReference>
<dbReference type="InterPro" id="IPR037047">
    <property type="entry name" value="PITH_dom_sf"/>
</dbReference>
<dbReference type="Proteomes" id="UP000541558">
    <property type="component" value="Unassembled WGS sequence"/>
</dbReference>